<protein>
    <submittedName>
        <fullName evidence="2">Uncharacterized protein</fullName>
    </submittedName>
</protein>
<evidence type="ECO:0000313" key="3">
    <source>
        <dbReference type="Proteomes" id="UP001345963"/>
    </source>
</evidence>
<dbReference type="Proteomes" id="UP001345963">
    <property type="component" value="Unassembled WGS sequence"/>
</dbReference>
<keyword evidence="3" id="KW-1185">Reference proteome</keyword>
<comment type="caution">
    <text evidence="2">The sequence shown here is derived from an EMBL/GenBank/DDBJ whole genome shotgun (WGS) entry which is preliminary data.</text>
</comment>
<proteinExistence type="predicted"/>
<accession>A0ABU7BKN9</accession>
<evidence type="ECO:0000256" key="1">
    <source>
        <dbReference type="SAM" id="MobiDB-lite"/>
    </source>
</evidence>
<name>A0ABU7BKN9_9TELE</name>
<gene>
    <name evidence="2" type="ORF">ATANTOWER_025746</name>
</gene>
<feature type="non-terminal residue" evidence="2">
    <location>
        <position position="1"/>
    </location>
</feature>
<feature type="region of interest" description="Disordered" evidence="1">
    <location>
        <begin position="97"/>
        <end position="135"/>
    </location>
</feature>
<organism evidence="2 3">
    <name type="scientific">Ataeniobius toweri</name>
    <dbReference type="NCBI Taxonomy" id="208326"/>
    <lineage>
        <taxon>Eukaryota</taxon>
        <taxon>Metazoa</taxon>
        <taxon>Chordata</taxon>
        <taxon>Craniata</taxon>
        <taxon>Vertebrata</taxon>
        <taxon>Euteleostomi</taxon>
        <taxon>Actinopterygii</taxon>
        <taxon>Neopterygii</taxon>
        <taxon>Teleostei</taxon>
        <taxon>Neoteleostei</taxon>
        <taxon>Acanthomorphata</taxon>
        <taxon>Ovalentaria</taxon>
        <taxon>Atherinomorphae</taxon>
        <taxon>Cyprinodontiformes</taxon>
        <taxon>Goodeidae</taxon>
        <taxon>Ataeniobius</taxon>
    </lineage>
</organism>
<sequence>CCSSRSNSLSCWNPGRGVGFFAHPPDSGLPICTEHASQTDFQLQLPNISSRGVNACAYRMFLILFENSTQGCALAFVHTVPDTRSFQLISGRRLTKRETTTDEMGKGKLIKTDGWMDGAKDKDNPGRKSAKVSTI</sequence>
<evidence type="ECO:0000313" key="2">
    <source>
        <dbReference type="EMBL" id="MED6251222.1"/>
    </source>
</evidence>
<dbReference type="EMBL" id="JAHUTI010059608">
    <property type="protein sequence ID" value="MED6251222.1"/>
    <property type="molecule type" value="Genomic_DNA"/>
</dbReference>
<feature type="compositionally biased region" description="Basic and acidic residues" evidence="1">
    <location>
        <begin position="97"/>
        <end position="106"/>
    </location>
</feature>
<reference evidence="2 3" key="1">
    <citation type="submission" date="2021-07" db="EMBL/GenBank/DDBJ databases">
        <authorList>
            <person name="Palmer J.M."/>
        </authorList>
    </citation>
    <scope>NUCLEOTIDE SEQUENCE [LARGE SCALE GENOMIC DNA]</scope>
    <source>
        <strain evidence="2 3">AT_MEX2019</strain>
        <tissue evidence="2">Muscle</tissue>
    </source>
</reference>